<gene>
    <name evidence="1" type="ORF">CVT26_012788</name>
</gene>
<protein>
    <submittedName>
        <fullName evidence="1">Uncharacterized protein</fullName>
    </submittedName>
</protein>
<evidence type="ECO:0000313" key="2">
    <source>
        <dbReference type="Proteomes" id="UP000284706"/>
    </source>
</evidence>
<comment type="caution">
    <text evidence="1">The sequence shown here is derived from an EMBL/GenBank/DDBJ whole genome shotgun (WGS) entry which is preliminary data.</text>
</comment>
<evidence type="ECO:0000313" key="1">
    <source>
        <dbReference type="EMBL" id="PPQ97785.1"/>
    </source>
</evidence>
<dbReference type="AlphaFoldDB" id="A0A409Y446"/>
<sequence>MQSNTAILNSREKKDLHFITLRYGVDMQQHIEALEKLYNVNAGLQQGVDRLPFEVVKRYENARAYIGTSFAIWKCLPTFELH</sequence>
<accession>A0A409Y446</accession>
<dbReference type="Proteomes" id="UP000284706">
    <property type="component" value="Unassembled WGS sequence"/>
</dbReference>
<proteinExistence type="predicted"/>
<reference evidence="1 2" key="1">
    <citation type="journal article" date="2018" name="Evol. Lett.">
        <title>Horizontal gene cluster transfer increased hallucinogenic mushroom diversity.</title>
        <authorList>
            <person name="Reynolds H.T."/>
            <person name="Vijayakumar V."/>
            <person name="Gluck-Thaler E."/>
            <person name="Korotkin H.B."/>
            <person name="Matheny P.B."/>
            <person name="Slot J.C."/>
        </authorList>
    </citation>
    <scope>NUCLEOTIDE SEQUENCE [LARGE SCALE GENOMIC DNA]</scope>
    <source>
        <strain evidence="1 2">SRW20</strain>
    </source>
</reference>
<organism evidence="1 2">
    <name type="scientific">Gymnopilus dilepis</name>
    <dbReference type="NCBI Taxonomy" id="231916"/>
    <lineage>
        <taxon>Eukaryota</taxon>
        <taxon>Fungi</taxon>
        <taxon>Dikarya</taxon>
        <taxon>Basidiomycota</taxon>
        <taxon>Agaricomycotina</taxon>
        <taxon>Agaricomycetes</taxon>
        <taxon>Agaricomycetidae</taxon>
        <taxon>Agaricales</taxon>
        <taxon>Agaricineae</taxon>
        <taxon>Hymenogastraceae</taxon>
        <taxon>Gymnopilus</taxon>
    </lineage>
</organism>
<dbReference type="EMBL" id="NHYE01001195">
    <property type="protein sequence ID" value="PPQ97785.1"/>
    <property type="molecule type" value="Genomic_DNA"/>
</dbReference>
<dbReference type="InParanoid" id="A0A409Y446"/>
<keyword evidence="2" id="KW-1185">Reference proteome</keyword>
<name>A0A409Y446_9AGAR</name>